<keyword evidence="6 11" id="KW-0732">Signal</keyword>
<evidence type="ECO:0000256" key="6">
    <source>
        <dbReference type="ARBA" id="ARBA00022729"/>
    </source>
</evidence>
<keyword evidence="5" id="KW-0964">Secreted</keyword>
<evidence type="ECO:0000256" key="10">
    <source>
        <dbReference type="ARBA" id="ARBA00023283"/>
    </source>
</evidence>
<evidence type="ECO:0000256" key="8">
    <source>
        <dbReference type="ARBA" id="ARBA00023157"/>
    </source>
</evidence>
<dbReference type="PRINTS" id="PR00179">
    <property type="entry name" value="LIPOCALIN"/>
</dbReference>
<feature type="domain" description="Lipocalin/cytosolic fatty-acid binding" evidence="12">
    <location>
        <begin position="37"/>
        <end position="178"/>
    </location>
</feature>
<dbReference type="GO" id="GO:0005576">
    <property type="term" value="C:extracellular region"/>
    <property type="evidence" value="ECO:0007669"/>
    <property type="project" value="UniProtKB-SubCell"/>
</dbReference>
<keyword evidence="4" id="KW-0813">Transport</keyword>
<name>A0A8C2GYH7_CYPCA</name>
<dbReference type="Pfam" id="PF08212">
    <property type="entry name" value="Lipocalin_2"/>
    <property type="match status" value="1"/>
</dbReference>
<dbReference type="CDD" id="cd19437">
    <property type="entry name" value="lipocalin_apoD-like"/>
    <property type="match status" value="1"/>
</dbReference>
<evidence type="ECO:0000256" key="1">
    <source>
        <dbReference type="ARBA" id="ARBA00004613"/>
    </source>
</evidence>
<dbReference type="GO" id="GO:0007420">
    <property type="term" value="P:brain development"/>
    <property type="evidence" value="ECO:0007669"/>
    <property type="project" value="InterPro"/>
</dbReference>
<dbReference type="InterPro" id="IPR026222">
    <property type="entry name" value="ApoD_vertbrte"/>
</dbReference>
<dbReference type="InterPro" id="IPR012674">
    <property type="entry name" value="Calycin"/>
</dbReference>
<dbReference type="GO" id="GO:0006629">
    <property type="term" value="P:lipid metabolic process"/>
    <property type="evidence" value="ECO:0007669"/>
    <property type="project" value="TreeGrafter"/>
</dbReference>
<dbReference type="InterPro" id="IPR022272">
    <property type="entry name" value="Lipocalin_CS"/>
</dbReference>
<organism evidence="13 14">
    <name type="scientific">Cyprinus carpio</name>
    <name type="common">Common carp</name>
    <dbReference type="NCBI Taxonomy" id="7962"/>
    <lineage>
        <taxon>Eukaryota</taxon>
        <taxon>Metazoa</taxon>
        <taxon>Chordata</taxon>
        <taxon>Craniata</taxon>
        <taxon>Vertebrata</taxon>
        <taxon>Euteleostomi</taxon>
        <taxon>Actinopterygii</taxon>
        <taxon>Neopterygii</taxon>
        <taxon>Teleostei</taxon>
        <taxon>Ostariophysi</taxon>
        <taxon>Cypriniformes</taxon>
        <taxon>Cyprinidae</taxon>
        <taxon>Cyprininae</taxon>
        <taxon>Cyprinus</taxon>
    </lineage>
</organism>
<dbReference type="PROSITE" id="PS00213">
    <property type="entry name" value="LIPOCALIN"/>
    <property type="match status" value="1"/>
</dbReference>
<dbReference type="Proteomes" id="UP000694701">
    <property type="component" value="Unplaced"/>
</dbReference>
<comment type="subcellular location">
    <subcellularLocation>
        <location evidence="1">Secreted</location>
    </subcellularLocation>
</comment>
<keyword evidence="10" id="KW-0873">Pyrrolidone carboxylic acid</keyword>
<dbReference type="GO" id="GO:0006869">
    <property type="term" value="P:lipid transport"/>
    <property type="evidence" value="ECO:0007669"/>
    <property type="project" value="InterPro"/>
</dbReference>
<evidence type="ECO:0000313" key="13">
    <source>
        <dbReference type="Ensembl" id="ENSCCRP00020004049.1"/>
    </source>
</evidence>
<dbReference type="GO" id="GO:0008289">
    <property type="term" value="F:lipid binding"/>
    <property type="evidence" value="ECO:0007669"/>
    <property type="project" value="UniProtKB-KW"/>
</dbReference>
<dbReference type="Gene3D" id="2.40.128.20">
    <property type="match status" value="1"/>
</dbReference>
<sequence length="191" mass="21286">MQALQVLSLTLLSVLAVSAQSIGSGKCPQPPVQQNFDPTRYMGRWHEIMKIPAPFQLGECCQATYTLSDGIVLVRNDELLANGTVSFIEGTAKIVDASEPAKLEVWFFEDAPPAPYWVLATDYDNYTLVYSCSDFAGLFRAEYSWIMSRTRTLPKETVSELLDILKSHGISTDGFTETDQRPELCSRHALI</sequence>
<accession>A0A8C2GYH7</accession>
<dbReference type="PRINTS" id="PR02058">
    <property type="entry name" value="APODVERTBRTE"/>
</dbReference>
<keyword evidence="8" id="KW-1015">Disulfide bond</keyword>
<dbReference type="InterPro" id="IPR002969">
    <property type="entry name" value="ApolipopD"/>
</dbReference>
<evidence type="ECO:0000259" key="12">
    <source>
        <dbReference type="Pfam" id="PF08212"/>
    </source>
</evidence>
<dbReference type="PANTHER" id="PTHR10612:SF58">
    <property type="entry name" value="APOLIPOPROTEIN D"/>
    <property type="match status" value="1"/>
</dbReference>
<keyword evidence="7" id="KW-0446">Lipid-binding</keyword>
<dbReference type="SUPFAM" id="SSF50814">
    <property type="entry name" value="Lipocalins"/>
    <property type="match status" value="1"/>
</dbReference>
<dbReference type="GO" id="GO:0000302">
    <property type="term" value="P:response to reactive oxygen species"/>
    <property type="evidence" value="ECO:0007669"/>
    <property type="project" value="TreeGrafter"/>
</dbReference>
<evidence type="ECO:0000256" key="5">
    <source>
        <dbReference type="ARBA" id="ARBA00022525"/>
    </source>
</evidence>
<dbReference type="GO" id="GO:0042246">
    <property type="term" value="P:tissue regeneration"/>
    <property type="evidence" value="ECO:0007669"/>
    <property type="project" value="InterPro"/>
</dbReference>
<evidence type="ECO:0000256" key="11">
    <source>
        <dbReference type="PIRNR" id="PIRNR036893"/>
    </source>
</evidence>
<dbReference type="InterPro" id="IPR000566">
    <property type="entry name" value="Lipocln_cytosolic_FA-bd_dom"/>
</dbReference>
<protein>
    <recommendedName>
        <fullName evidence="3">Apolipoprotein D</fullName>
    </recommendedName>
</protein>
<evidence type="ECO:0000256" key="9">
    <source>
        <dbReference type="ARBA" id="ARBA00023180"/>
    </source>
</evidence>
<dbReference type="PRINTS" id="PR01219">
    <property type="entry name" value="APOLIPOPROTD"/>
</dbReference>
<proteinExistence type="inferred from homology"/>
<evidence type="ECO:0000256" key="7">
    <source>
        <dbReference type="ARBA" id="ARBA00023121"/>
    </source>
</evidence>
<evidence type="ECO:0000256" key="4">
    <source>
        <dbReference type="ARBA" id="ARBA00022448"/>
    </source>
</evidence>
<dbReference type="PANTHER" id="PTHR10612">
    <property type="entry name" value="APOLIPOPROTEIN D"/>
    <property type="match status" value="1"/>
</dbReference>
<dbReference type="PIRSF" id="PIRSF036893">
    <property type="entry name" value="Lipocalin_ApoD"/>
    <property type="match status" value="1"/>
</dbReference>
<feature type="chain" id="PRO_5034397443" description="Apolipoprotein D" evidence="11">
    <location>
        <begin position="20"/>
        <end position="191"/>
    </location>
</feature>
<evidence type="ECO:0000256" key="2">
    <source>
        <dbReference type="ARBA" id="ARBA00006889"/>
    </source>
</evidence>
<evidence type="ECO:0000313" key="14">
    <source>
        <dbReference type="Proteomes" id="UP000694701"/>
    </source>
</evidence>
<comment type="similarity">
    <text evidence="2 11">Belongs to the calycin superfamily. Lipocalin family.</text>
</comment>
<keyword evidence="9" id="KW-0325">Glycoprotein</keyword>
<dbReference type="InterPro" id="IPR022271">
    <property type="entry name" value="Lipocalin_ApoD"/>
</dbReference>
<dbReference type="AlphaFoldDB" id="A0A8C2GYH7"/>
<feature type="signal peptide" evidence="11">
    <location>
        <begin position="1"/>
        <end position="19"/>
    </location>
</feature>
<reference evidence="13" key="1">
    <citation type="submission" date="2025-08" db="UniProtKB">
        <authorList>
            <consortium name="Ensembl"/>
        </authorList>
    </citation>
    <scope>IDENTIFICATION</scope>
</reference>
<dbReference type="GO" id="GO:0005737">
    <property type="term" value="C:cytoplasm"/>
    <property type="evidence" value="ECO:0007669"/>
    <property type="project" value="TreeGrafter"/>
</dbReference>
<dbReference type="FunFam" id="2.40.128.20:FF:000003">
    <property type="entry name" value="Apolipoprotein D"/>
    <property type="match status" value="1"/>
</dbReference>
<evidence type="ECO:0000256" key="3">
    <source>
        <dbReference type="ARBA" id="ARBA00019890"/>
    </source>
</evidence>
<dbReference type="Ensembl" id="ENSCCRT00020004635.1">
    <property type="protein sequence ID" value="ENSCCRP00020004049.1"/>
    <property type="gene ID" value="ENSCCRG00020002360.1"/>
</dbReference>